<dbReference type="Proteomes" id="UP000030764">
    <property type="component" value="Unassembled WGS sequence"/>
</dbReference>
<keyword evidence="2" id="KW-1185">Reference proteome</keyword>
<name>A0A085LM98_9BILA</name>
<dbReference type="EMBL" id="KL363394">
    <property type="protein sequence ID" value="KFD46094.1"/>
    <property type="molecule type" value="Genomic_DNA"/>
</dbReference>
<evidence type="ECO:0000313" key="2">
    <source>
        <dbReference type="Proteomes" id="UP000030764"/>
    </source>
</evidence>
<evidence type="ECO:0000313" key="1">
    <source>
        <dbReference type="EMBL" id="KFD46094.1"/>
    </source>
</evidence>
<protein>
    <submittedName>
        <fullName evidence="1">Uncharacterized protein</fullName>
    </submittedName>
</protein>
<accession>A0A085LM98</accession>
<dbReference type="AlphaFoldDB" id="A0A085LM98"/>
<gene>
    <name evidence="1" type="ORF">M513_13028</name>
</gene>
<reference evidence="1 2" key="1">
    <citation type="journal article" date="2014" name="Nat. Genet.">
        <title>Genome and transcriptome of the porcine whipworm Trichuris suis.</title>
        <authorList>
            <person name="Jex A.R."/>
            <person name="Nejsum P."/>
            <person name="Schwarz E.M."/>
            <person name="Hu L."/>
            <person name="Young N.D."/>
            <person name="Hall R.S."/>
            <person name="Korhonen P.K."/>
            <person name="Liao S."/>
            <person name="Thamsborg S."/>
            <person name="Xia J."/>
            <person name="Xu P."/>
            <person name="Wang S."/>
            <person name="Scheerlinck J.P."/>
            <person name="Hofmann A."/>
            <person name="Sternberg P.W."/>
            <person name="Wang J."/>
            <person name="Gasser R.B."/>
        </authorList>
    </citation>
    <scope>NUCLEOTIDE SEQUENCE [LARGE SCALE GENOMIC DNA]</scope>
    <source>
        <strain evidence="1">DCEP-RM93M</strain>
    </source>
</reference>
<sequence>MEQALAESAVAEHTAHCRASLQTRVVWKQSRLCGRRMKEAFFMQSNQYINPDRGAEISDIRNNLVHVTTCCDLA</sequence>
<organism evidence="1 2">
    <name type="scientific">Trichuris suis</name>
    <name type="common">pig whipworm</name>
    <dbReference type="NCBI Taxonomy" id="68888"/>
    <lineage>
        <taxon>Eukaryota</taxon>
        <taxon>Metazoa</taxon>
        <taxon>Ecdysozoa</taxon>
        <taxon>Nematoda</taxon>
        <taxon>Enoplea</taxon>
        <taxon>Dorylaimia</taxon>
        <taxon>Trichinellida</taxon>
        <taxon>Trichuridae</taxon>
        <taxon>Trichuris</taxon>
    </lineage>
</organism>
<proteinExistence type="predicted"/>